<sequence>MRSRMSVAIPASARPIGVSGRLAAVARQAERELGAYQRRRGRARTTVESAREYEARWSGQHQDARWQAAESLADAARLSSYGSARLRALLDFRAYSIPAPDFFGWRAAKLAEIVGAFVRPDEPVLELGCGIGKNLVALAAHGYSDLAGVDISPSAVRALHDQFAYFGRTVRGLEGDLMDLAPIGAELAGRTVLTNYVLEQLPRQLDVALDQIARARPRQVLHIEPCPDRLPGRRAWERWPSVWHVRSHDYQRDLYATLCELEATGRLRLTEVRPLGYSPYMFHSAVLIRWEPYE</sequence>
<dbReference type="EMBL" id="SMKA01000003">
    <property type="protein sequence ID" value="TDC35287.1"/>
    <property type="molecule type" value="Genomic_DNA"/>
</dbReference>
<evidence type="ECO:0000259" key="1">
    <source>
        <dbReference type="Pfam" id="PF13649"/>
    </source>
</evidence>
<dbReference type="Gene3D" id="3.40.50.150">
    <property type="entry name" value="Vaccinia Virus protein VP39"/>
    <property type="match status" value="1"/>
</dbReference>
<keyword evidence="2" id="KW-0808">Transferase</keyword>
<gene>
    <name evidence="2" type="ORF">E1261_01790</name>
</gene>
<dbReference type="OrthoDB" id="3825914at2"/>
<proteinExistence type="predicted"/>
<dbReference type="InterPro" id="IPR041698">
    <property type="entry name" value="Methyltransf_25"/>
</dbReference>
<dbReference type="SUPFAM" id="SSF53335">
    <property type="entry name" value="S-adenosyl-L-methionine-dependent methyltransferases"/>
    <property type="match status" value="1"/>
</dbReference>
<accession>A0A4R4QI04</accession>
<dbReference type="Proteomes" id="UP000295075">
    <property type="component" value="Unassembled WGS sequence"/>
</dbReference>
<feature type="domain" description="Methyltransferase" evidence="1">
    <location>
        <begin position="124"/>
        <end position="214"/>
    </location>
</feature>
<comment type="caution">
    <text evidence="2">The sequence shown here is derived from an EMBL/GenBank/DDBJ whole genome shotgun (WGS) entry which is preliminary data.</text>
</comment>
<dbReference type="CDD" id="cd02440">
    <property type="entry name" value="AdoMet_MTases"/>
    <property type="match status" value="1"/>
</dbReference>
<reference evidence="2 3" key="1">
    <citation type="submission" date="2019-03" db="EMBL/GenBank/DDBJ databases">
        <title>Draft genome sequences of novel Actinobacteria.</title>
        <authorList>
            <person name="Sahin N."/>
            <person name="Ay H."/>
            <person name="Saygin H."/>
        </authorList>
    </citation>
    <scope>NUCLEOTIDE SEQUENCE [LARGE SCALE GENOMIC DNA]</scope>
    <source>
        <strain evidence="2 3">JCM 30547</strain>
    </source>
</reference>
<name>A0A4R4QI04_9ACTN</name>
<keyword evidence="3" id="KW-1185">Reference proteome</keyword>
<evidence type="ECO:0000313" key="2">
    <source>
        <dbReference type="EMBL" id="TDC35287.1"/>
    </source>
</evidence>
<dbReference type="InterPro" id="IPR029063">
    <property type="entry name" value="SAM-dependent_MTases_sf"/>
</dbReference>
<protein>
    <submittedName>
        <fullName evidence="2">Class I SAM-dependent methyltransferase</fullName>
    </submittedName>
</protein>
<dbReference type="GO" id="GO:0008168">
    <property type="term" value="F:methyltransferase activity"/>
    <property type="evidence" value="ECO:0007669"/>
    <property type="project" value="UniProtKB-KW"/>
</dbReference>
<dbReference type="AlphaFoldDB" id="A0A4R4QI04"/>
<dbReference type="Pfam" id="PF13649">
    <property type="entry name" value="Methyltransf_25"/>
    <property type="match status" value="1"/>
</dbReference>
<organism evidence="2 3">
    <name type="scientific">Kribbella albertanoniae</name>
    <dbReference type="NCBI Taxonomy" id="1266829"/>
    <lineage>
        <taxon>Bacteria</taxon>
        <taxon>Bacillati</taxon>
        <taxon>Actinomycetota</taxon>
        <taxon>Actinomycetes</taxon>
        <taxon>Propionibacteriales</taxon>
        <taxon>Kribbellaceae</taxon>
        <taxon>Kribbella</taxon>
    </lineage>
</organism>
<keyword evidence="2" id="KW-0489">Methyltransferase</keyword>
<dbReference type="GO" id="GO:0032259">
    <property type="term" value="P:methylation"/>
    <property type="evidence" value="ECO:0007669"/>
    <property type="project" value="UniProtKB-KW"/>
</dbReference>
<evidence type="ECO:0000313" key="3">
    <source>
        <dbReference type="Proteomes" id="UP000295075"/>
    </source>
</evidence>